<feature type="compositionally biased region" description="Low complexity" evidence="1">
    <location>
        <begin position="399"/>
        <end position="427"/>
    </location>
</feature>
<feature type="region of interest" description="Disordered" evidence="1">
    <location>
        <begin position="181"/>
        <end position="205"/>
    </location>
</feature>
<organism evidence="2 3">
    <name type="scientific">Aspergillus lucknowensis</name>
    <dbReference type="NCBI Taxonomy" id="176173"/>
    <lineage>
        <taxon>Eukaryota</taxon>
        <taxon>Fungi</taxon>
        <taxon>Dikarya</taxon>
        <taxon>Ascomycota</taxon>
        <taxon>Pezizomycotina</taxon>
        <taxon>Eurotiomycetes</taxon>
        <taxon>Eurotiomycetidae</taxon>
        <taxon>Eurotiales</taxon>
        <taxon>Aspergillaceae</taxon>
        <taxon>Aspergillus</taxon>
        <taxon>Aspergillus subgen. Nidulantes</taxon>
    </lineage>
</organism>
<dbReference type="EMBL" id="JBFXLQ010000075">
    <property type="protein sequence ID" value="KAL2861090.1"/>
    <property type="molecule type" value="Genomic_DNA"/>
</dbReference>
<feature type="region of interest" description="Disordered" evidence="1">
    <location>
        <begin position="347"/>
        <end position="484"/>
    </location>
</feature>
<proteinExistence type="predicted"/>
<evidence type="ECO:0000313" key="2">
    <source>
        <dbReference type="EMBL" id="KAL2861090.1"/>
    </source>
</evidence>
<evidence type="ECO:0000256" key="1">
    <source>
        <dbReference type="SAM" id="MobiDB-lite"/>
    </source>
</evidence>
<dbReference type="RefSeq" id="XP_070880984.1">
    <property type="nucleotide sequence ID" value="XM_071027222.1"/>
</dbReference>
<name>A0ABR4L9F6_9EURO</name>
<accession>A0ABR4L9F6</accession>
<feature type="region of interest" description="Disordered" evidence="1">
    <location>
        <begin position="244"/>
        <end position="334"/>
    </location>
</feature>
<feature type="compositionally biased region" description="Polar residues" evidence="1">
    <location>
        <begin position="377"/>
        <end position="393"/>
    </location>
</feature>
<evidence type="ECO:0000313" key="3">
    <source>
        <dbReference type="Proteomes" id="UP001610432"/>
    </source>
</evidence>
<feature type="compositionally biased region" description="Polar residues" evidence="1">
    <location>
        <begin position="181"/>
        <end position="192"/>
    </location>
</feature>
<keyword evidence="3" id="KW-1185">Reference proteome</keyword>
<reference evidence="2 3" key="1">
    <citation type="submission" date="2024-07" db="EMBL/GenBank/DDBJ databases">
        <title>Section-level genome sequencing and comparative genomics of Aspergillus sections Usti and Cavernicolus.</title>
        <authorList>
            <consortium name="Lawrence Berkeley National Laboratory"/>
            <person name="Nybo J.L."/>
            <person name="Vesth T.C."/>
            <person name="Theobald S."/>
            <person name="Frisvad J.C."/>
            <person name="Larsen T.O."/>
            <person name="Kjaerboelling I."/>
            <person name="Rothschild-Mancinelli K."/>
            <person name="Lyhne E.K."/>
            <person name="Kogle M.E."/>
            <person name="Barry K."/>
            <person name="Clum A."/>
            <person name="Na H."/>
            <person name="Ledsgaard L."/>
            <person name="Lin J."/>
            <person name="Lipzen A."/>
            <person name="Kuo A."/>
            <person name="Riley R."/>
            <person name="Mondo S."/>
            <person name="Labutti K."/>
            <person name="Haridas S."/>
            <person name="Pangalinan J."/>
            <person name="Salamov A.A."/>
            <person name="Simmons B.A."/>
            <person name="Magnuson J.K."/>
            <person name="Chen J."/>
            <person name="Drula E."/>
            <person name="Henrissat B."/>
            <person name="Wiebenga A."/>
            <person name="Lubbers R.J."/>
            <person name="Gomes A.C."/>
            <person name="Macurrencykelacurrency M.R."/>
            <person name="Stajich J."/>
            <person name="Grigoriev I.V."/>
            <person name="Mortensen U.H."/>
            <person name="De Vries R.P."/>
            <person name="Baker S.E."/>
            <person name="Andersen M.R."/>
        </authorList>
    </citation>
    <scope>NUCLEOTIDE SEQUENCE [LARGE SCALE GENOMIC DNA]</scope>
    <source>
        <strain evidence="2 3">CBS 449.75</strain>
    </source>
</reference>
<sequence length="499" mass="54438">MQRAIEQAGSVFTGWVSSCLLFLDSSGDDGSAHRQQALKQKGGEREMQICHSQPHLVPPMKLVVYDELPSPGPPRASSFPTWVMEESRNLASRASSRASMSFRRKSTAPVRISAPTDFRRVTTLPNISTGFRPLELNFESPANRLPDLPSFSEYGAQENEQAPLVRPPRALSFMTDFSYQTRPRTHRPSSSFHLPRKPVGSGSRRSSLATVELLMEKQVPISHPLIPHFSTRVSTASVATGLATGTFTSPPTRPDPIVDNNPSVPENDPPRESHDAAASTAPRIPQPTTTPGHSLPPIPIKNLPSSGRFSYELPATPVNTQPIEPSPNPSPYRSSRVAQWLLQTTSANTHAKSPSGSPPHPRKPSFSDKVSMRIRSRTLSGSTIAPSINNPSTPGGFKAPTSTTTTTTPPLSHTTTAATTKTARTPTLDSQTEKDLEIPGRFPYPPKQTQSTIPSNEHGRAHPTIHESQPQPQHGYNYNYNSSYYNHTQHQNSAIGVAF</sequence>
<protein>
    <submittedName>
        <fullName evidence="2">Uncharacterized protein</fullName>
    </submittedName>
</protein>
<dbReference type="Proteomes" id="UP001610432">
    <property type="component" value="Unassembled WGS sequence"/>
</dbReference>
<dbReference type="GeneID" id="98142294"/>
<dbReference type="PROSITE" id="PS51257">
    <property type="entry name" value="PROKAR_LIPOPROTEIN"/>
    <property type="match status" value="1"/>
</dbReference>
<gene>
    <name evidence="2" type="ORF">BJX67DRAFT_315285</name>
</gene>
<comment type="caution">
    <text evidence="2">The sequence shown here is derived from an EMBL/GenBank/DDBJ whole genome shotgun (WGS) entry which is preliminary data.</text>
</comment>